<evidence type="ECO:0000256" key="2">
    <source>
        <dbReference type="ARBA" id="ARBA00012438"/>
    </source>
</evidence>
<reference evidence="12 13" key="1">
    <citation type="submission" date="2018-10" db="EMBL/GenBank/DDBJ databases">
        <title>Isolation from soil.</title>
        <authorList>
            <person name="Hu J."/>
        </authorList>
    </citation>
    <scope>NUCLEOTIDE SEQUENCE [LARGE SCALE GENOMIC DNA]</scope>
    <source>
        <strain evidence="12 13">NEAU-Ht49</strain>
    </source>
</reference>
<evidence type="ECO:0000256" key="5">
    <source>
        <dbReference type="ARBA" id="ARBA00022741"/>
    </source>
</evidence>
<keyword evidence="4" id="KW-0808">Transferase</keyword>
<evidence type="ECO:0000256" key="4">
    <source>
        <dbReference type="ARBA" id="ARBA00022679"/>
    </source>
</evidence>
<dbReference type="InterPro" id="IPR050482">
    <property type="entry name" value="Sensor_HK_TwoCompSys"/>
</dbReference>
<dbReference type="Pfam" id="PF07730">
    <property type="entry name" value="HisKA_3"/>
    <property type="match status" value="1"/>
</dbReference>
<organism evidence="12 13">
    <name type="scientific">Actinomadura harenae</name>
    <dbReference type="NCBI Taxonomy" id="2483351"/>
    <lineage>
        <taxon>Bacteria</taxon>
        <taxon>Bacillati</taxon>
        <taxon>Actinomycetota</taxon>
        <taxon>Actinomycetes</taxon>
        <taxon>Streptosporangiales</taxon>
        <taxon>Thermomonosporaceae</taxon>
        <taxon>Actinomadura</taxon>
    </lineage>
</organism>
<keyword evidence="7" id="KW-0067">ATP-binding</keyword>
<evidence type="ECO:0000313" key="12">
    <source>
        <dbReference type="EMBL" id="RMI36968.1"/>
    </source>
</evidence>
<dbReference type="Gene3D" id="3.30.565.10">
    <property type="entry name" value="Histidine kinase-like ATPase, C-terminal domain"/>
    <property type="match status" value="1"/>
</dbReference>
<evidence type="ECO:0000313" key="13">
    <source>
        <dbReference type="Proteomes" id="UP000282674"/>
    </source>
</evidence>
<evidence type="ECO:0000259" key="10">
    <source>
        <dbReference type="Pfam" id="PF02518"/>
    </source>
</evidence>
<name>A0A3M2LQ42_9ACTN</name>
<feature type="region of interest" description="Disordered" evidence="9">
    <location>
        <begin position="292"/>
        <end position="311"/>
    </location>
</feature>
<evidence type="ECO:0000256" key="9">
    <source>
        <dbReference type="SAM" id="MobiDB-lite"/>
    </source>
</evidence>
<dbReference type="GO" id="GO:0005524">
    <property type="term" value="F:ATP binding"/>
    <property type="evidence" value="ECO:0007669"/>
    <property type="project" value="UniProtKB-KW"/>
</dbReference>
<dbReference type="AlphaFoldDB" id="A0A3M2LQ42"/>
<keyword evidence="3" id="KW-0597">Phosphoprotein</keyword>
<dbReference type="OrthoDB" id="227596at2"/>
<dbReference type="EMBL" id="RFFG01000120">
    <property type="protein sequence ID" value="RMI36968.1"/>
    <property type="molecule type" value="Genomic_DNA"/>
</dbReference>
<sequence>MVSPLAAQPLWYGPILANYTLGSRSGRTARTAVIALQIVMTVALRPSPDTMFRGVFVCVTAYAIGRAVALGRAHAAALEDRAARAENERRLEAARAEAESERAAAESERATAESERAEAESRRAAAEAERAVAQAERAAAAERARIARDMHDILAHAVSLMVVQAESGPLLVASDPARAAATFDAVAETGRDAMAQLRRVLALLKDGEDASRSPQPTLADLPELAGRVAGAGLAVDHRVLGEPRPLPADVELAAYRIAQEALTNTVKHSRAEHVELILNWRSDALELTVRDDGNGTREPGGRAPLPSGGNGLIGIRERAAACGGTAETGPRDDGRPGFAVRAVLPVTPAAARTPVSAKISA</sequence>
<dbReference type="GO" id="GO:0016020">
    <property type="term" value="C:membrane"/>
    <property type="evidence" value="ECO:0007669"/>
    <property type="project" value="InterPro"/>
</dbReference>
<evidence type="ECO:0000256" key="7">
    <source>
        <dbReference type="ARBA" id="ARBA00022840"/>
    </source>
</evidence>
<evidence type="ECO:0000256" key="3">
    <source>
        <dbReference type="ARBA" id="ARBA00022553"/>
    </source>
</evidence>
<proteinExistence type="predicted"/>
<keyword evidence="6 12" id="KW-0418">Kinase</keyword>
<dbReference type="GO" id="GO:0046983">
    <property type="term" value="F:protein dimerization activity"/>
    <property type="evidence" value="ECO:0007669"/>
    <property type="project" value="InterPro"/>
</dbReference>
<dbReference type="CDD" id="cd16917">
    <property type="entry name" value="HATPase_UhpB-NarQ-NarX-like"/>
    <property type="match status" value="1"/>
</dbReference>
<gene>
    <name evidence="12" type="ORF">EBO15_37130</name>
</gene>
<protein>
    <recommendedName>
        <fullName evidence="2">histidine kinase</fullName>
        <ecNumber evidence="2">2.7.13.3</ecNumber>
    </recommendedName>
</protein>
<keyword evidence="13" id="KW-1185">Reference proteome</keyword>
<dbReference type="GO" id="GO:0000155">
    <property type="term" value="F:phosphorelay sensor kinase activity"/>
    <property type="evidence" value="ECO:0007669"/>
    <property type="project" value="InterPro"/>
</dbReference>
<feature type="domain" description="Signal transduction histidine kinase subgroup 3 dimerisation and phosphoacceptor" evidence="11">
    <location>
        <begin position="142"/>
        <end position="207"/>
    </location>
</feature>
<comment type="caution">
    <text evidence="12">The sequence shown here is derived from an EMBL/GenBank/DDBJ whole genome shotgun (WGS) entry which is preliminary data.</text>
</comment>
<comment type="catalytic activity">
    <reaction evidence="1">
        <text>ATP + protein L-histidine = ADP + protein N-phospho-L-histidine.</text>
        <dbReference type="EC" id="2.7.13.3"/>
    </reaction>
</comment>
<keyword evidence="8" id="KW-0902">Two-component regulatory system</keyword>
<dbReference type="Gene3D" id="1.20.5.1930">
    <property type="match status" value="1"/>
</dbReference>
<evidence type="ECO:0000256" key="1">
    <source>
        <dbReference type="ARBA" id="ARBA00000085"/>
    </source>
</evidence>
<dbReference type="Proteomes" id="UP000282674">
    <property type="component" value="Unassembled WGS sequence"/>
</dbReference>
<evidence type="ECO:0000259" key="11">
    <source>
        <dbReference type="Pfam" id="PF07730"/>
    </source>
</evidence>
<accession>A0A3M2LQ42</accession>
<dbReference type="InterPro" id="IPR003594">
    <property type="entry name" value="HATPase_dom"/>
</dbReference>
<dbReference type="SUPFAM" id="SSF55874">
    <property type="entry name" value="ATPase domain of HSP90 chaperone/DNA topoisomerase II/histidine kinase"/>
    <property type="match status" value="1"/>
</dbReference>
<keyword evidence="5" id="KW-0547">Nucleotide-binding</keyword>
<feature type="domain" description="Histidine kinase/HSP90-like ATPase" evidence="10">
    <location>
        <begin position="251"/>
        <end position="346"/>
    </location>
</feature>
<dbReference type="InterPro" id="IPR011712">
    <property type="entry name" value="Sig_transdc_His_kin_sub3_dim/P"/>
</dbReference>
<feature type="region of interest" description="Disordered" evidence="9">
    <location>
        <begin position="89"/>
        <end position="122"/>
    </location>
</feature>
<evidence type="ECO:0000256" key="8">
    <source>
        <dbReference type="ARBA" id="ARBA00023012"/>
    </source>
</evidence>
<dbReference type="PANTHER" id="PTHR24421:SF10">
    <property type="entry name" value="NITRATE_NITRITE SENSOR PROTEIN NARQ"/>
    <property type="match status" value="1"/>
</dbReference>
<dbReference type="Pfam" id="PF02518">
    <property type="entry name" value="HATPase_c"/>
    <property type="match status" value="1"/>
</dbReference>
<dbReference type="InterPro" id="IPR036890">
    <property type="entry name" value="HATPase_C_sf"/>
</dbReference>
<dbReference type="PANTHER" id="PTHR24421">
    <property type="entry name" value="NITRATE/NITRITE SENSOR PROTEIN NARX-RELATED"/>
    <property type="match status" value="1"/>
</dbReference>
<dbReference type="EC" id="2.7.13.3" evidence="2"/>
<evidence type="ECO:0000256" key="6">
    <source>
        <dbReference type="ARBA" id="ARBA00022777"/>
    </source>
</evidence>